<keyword evidence="4" id="KW-0547">Nucleotide-binding</keyword>
<evidence type="ECO:0000256" key="4">
    <source>
        <dbReference type="ARBA" id="ARBA00022741"/>
    </source>
</evidence>
<evidence type="ECO:0000313" key="8">
    <source>
        <dbReference type="Proteomes" id="UP000034350"/>
    </source>
</evidence>
<dbReference type="OMA" id="YNCPLDI"/>
<evidence type="ECO:0000313" key="7">
    <source>
        <dbReference type="EMBL" id="KKO75106.1"/>
    </source>
</evidence>
<dbReference type="VEuPathDB" id="MicrosporidiaDB:AAJ76_3200024926"/>
<comment type="similarity">
    <text evidence="2">Belongs to the TCP-1 chaperonin family.</text>
</comment>
<dbReference type="Gene3D" id="3.30.260.10">
    <property type="entry name" value="TCP-1-like chaperonin intermediate domain"/>
    <property type="match status" value="1"/>
</dbReference>
<dbReference type="Gene3D" id="1.10.560.10">
    <property type="entry name" value="GroEL-like equatorial domain"/>
    <property type="match status" value="1"/>
</dbReference>
<comment type="subunit">
    <text evidence="3">Component of the T-complex protein 1 (TCP1) complex.</text>
</comment>
<name>A0A0F9WC62_9MICR</name>
<dbReference type="RefSeq" id="XP_024330848.1">
    <property type="nucleotide sequence ID" value="XM_024475167.1"/>
</dbReference>
<accession>A0A0F9WC62</accession>
<dbReference type="VEuPathDB" id="MicrosporidiaDB:NCER_101247"/>
<dbReference type="SUPFAM" id="SSF54849">
    <property type="entry name" value="GroEL-intermediate domain like"/>
    <property type="match status" value="1"/>
</dbReference>
<organism evidence="7 8">
    <name type="scientific">Vairimorpha ceranae</name>
    <dbReference type="NCBI Taxonomy" id="40302"/>
    <lineage>
        <taxon>Eukaryota</taxon>
        <taxon>Fungi</taxon>
        <taxon>Fungi incertae sedis</taxon>
        <taxon>Microsporidia</taxon>
        <taxon>Nosematidae</taxon>
        <taxon>Vairimorpha</taxon>
    </lineage>
</organism>
<dbReference type="AlphaFoldDB" id="A0A0F9WC62"/>
<dbReference type="GO" id="GO:0140662">
    <property type="term" value="F:ATP-dependent protein folding chaperone"/>
    <property type="evidence" value="ECO:0007669"/>
    <property type="project" value="InterPro"/>
</dbReference>
<dbReference type="InterPro" id="IPR017998">
    <property type="entry name" value="Chaperone_TCP-1"/>
</dbReference>
<dbReference type="Proteomes" id="UP000034350">
    <property type="component" value="Unassembled WGS sequence"/>
</dbReference>
<dbReference type="SUPFAM" id="SSF48592">
    <property type="entry name" value="GroEL equatorial domain-like"/>
    <property type="match status" value="1"/>
</dbReference>
<reference evidence="7 8" key="1">
    <citation type="journal article" date="2015" name="Environ. Microbiol.">
        <title>Genome analyses suggest the presence of polyploidy and recent human-driven expansions in eight global populations of the honeybee pathogen Nosema ceranae.</title>
        <authorList>
            <person name="Pelin A."/>
            <person name="Selman M."/>
            <person name="Aris-Brosou S."/>
            <person name="Farinelli L."/>
            <person name="Corradi N."/>
        </authorList>
    </citation>
    <scope>NUCLEOTIDE SEQUENCE [LARGE SCALE GENOMIC DNA]</scope>
    <source>
        <strain evidence="7 8">PA08 1199</strain>
    </source>
</reference>
<dbReference type="VEuPathDB" id="MicrosporidiaDB:G9O61_00g007900"/>
<comment type="function">
    <text evidence="1">Molecular chaperone; assists the folding of proteins upon ATP hydrolysis.</text>
</comment>
<keyword evidence="5" id="KW-0067">ATP-binding</keyword>
<dbReference type="InterPro" id="IPR027410">
    <property type="entry name" value="TCP-1-like_intermed_sf"/>
</dbReference>
<dbReference type="Gene3D" id="3.50.7.10">
    <property type="entry name" value="GroEL"/>
    <property type="match status" value="1"/>
</dbReference>
<evidence type="ECO:0000256" key="5">
    <source>
        <dbReference type="ARBA" id="ARBA00022840"/>
    </source>
</evidence>
<protein>
    <submittedName>
        <fullName evidence="7">T complex protein 1 theta subunit</fullName>
    </submittedName>
</protein>
<dbReference type="SUPFAM" id="SSF52029">
    <property type="entry name" value="GroEL apical domain-like"/>
    <property type="match status" value="1"/>
</dbReference>
<gene>
    <name evidence="7" type="ORF">AAJ76_3200024926</name>
</gene>
<comment type="caution">
    <text evidence="7">The sequence shown here is derived from an EMBL/GenBank/DDBJ whole genome shotgun (WGS) entry which is preliminary data.</text>
</comment>
<dbReference type="OrthoDB" id="1748577at2759"/>
<evidence type="ECO:0000256" key="3">
    <source>
        <dbReference type="ARBA" id="ARBA00011381"/>
    </source>
</evidence>
<evidence type="ECO:0000256" key="2">
    <source>
        <dbReference type="ARBA" id="ARBA00008020"/>
    </source>
</evidence>
<dbReference type="GO" id="GO:0005524">
    <property type="term" value="F:ATP binding"/>
    <property type="evidence" value="ECO:0007669"/>
    <property type="project" value="UniProtKB-KW"/>
</dbReference>
<dbReference type="Pfam" id="PF00118">
    <property type="entry name" value="Cpn60_TCP1"/>
    <property type="match status" value="1"/>
</dbReference>
<keyword evidence="6" id="KW-0143">Chaperone</keyword>
<dbReference type="EMBL" id="JPQZ01000032">
    <property type="protein sequence ID" value="KKO75106.1"/>
    <property type="molecule type" value="Genomic_DNA"/>
</dbReference>
<sequence>MNTSGFISQSQTEEKAKYNVVTKKLTSLISIFDKLYGKSFYKKLIKTDYNSLKLTSMPSVILDNIKVNHPLVKLMIEYVKKLDTLGDSSKYFLMIVKYLIDESYKIIEKGVKPTVLGEIYRDIGSEFNDFCKDFVQEINIFEDELIEQDIKEININDSEKTKPCLFLLLDSLIKERKIKDLLIEAINKTKSFSTEKIRVNKISTGTIDDSYLVEGMIFERMPDSIKKDLENGTSSIYNCPLDISRAELKSTILMNTSEELYNFSKEEINLIKEKVDSLKSDLIICSGKVDNIFLDLCNKSNKVIFKIMSKHDLRRIRDCLGGDISPVLEPIKNFGHVKKMSIFEEGNKSYTKFLGSDMQTIVLKSSLDVILDEHERIINKTLRALSKNIKNNKIEVVEGSGTFEKQLTNFLVNQYNSNIGNNEETLNRKYAFISLSNVFSRFKQYDTITYDIYSTKLRAIKYSLDFIAVMYETEDYLIGIQEKLNIKPRLNDDWDEDH</sequence>
<keyword evidence="8" id="KW-1185">Reference proteome</keyword>
<dbReference type="InterPro" id="IPR027409">
    <property type="entry name" value="GroEL-like_apical_dom_sf"/>
</dbReference>
<dbReference type="InterPro" id="IPR002423">
    <property type="entry name" value="Cpn60/GroEL/TCP-1"/>
</dbReference>
<dbReference type="PANTHER" id="PTHR11353">
    <property type="entry name" value="CHAPERONIN"/>
    <property type="match status" value="1"/>
</dbReference>
<evidence type="ECO:0000256" key="1">
    <source>
        <dbReference type="ARBA" id="ARBA00002912"/>
    </source>
</evidence>
<evidence type="ECO:0000256" key="6">
    <source>
        <dbReference type="ARBA" id="ARBA00023186"/>
    </source>
</evidence>
<dbReference type="InterPro" id="IPR027413">
    <property type="entry name" value="GROEL-like_equatorial_sf"/>
</dbReference>
<proteinExistence type="inferred from homology"/>
<dbReference type="GeneID" id="36320101"/>